<reference evidence="2" key="1">
    <citation type="journal article" date="2019" name="Int. J. Syst. Evol. Microbiol.">
        <title>The Global Catalogue of Microorganisms (GCM) 10K type strain sequencing project: providing services to taxonomists for standard genome sequencing and annotation.</title>
        <authorList>
            <consortium name="The Broad Institute Genomics Platform"/>
            <consortium name="The Broad Institute Genome Sequencing Center for Infectious Disease"/>
            <person name="Wu L."/>
            <person name="Ma J."/>
        </authorList>
    </citation>
    <scope>NUCLEOTIDE SEQUENCE [LARGE SCALE GENOMIC DNA]</scope>
    <source>
        <strain evidence="2">CGMCC 1.12769</strain>
    </source>
</reference>
<name>A0ABQ1Y9P6_9BACL</name>
<organism evidence="1 2">
    <name type="scientific">Paenibacillus segetis</name>
    <dbReference type="NCBI Taxonomy" id="1325360"/>
    <lineage>
        <taxon>Bacteria</taxon>
        <taxon>Bacillati</taxon>
        <taxon>Bacillota</taxon>
        <taxon>Bacilli</taxon>
        <taxon>Bacillales</taxon>
        <taxon>Paenibacillaceae</taxon>
        <taxon>Paenibacillus</taxon>
    </lineage>
</organism>
<keyword evidence="2" id="KW-1185">Reference proteome</keyword>
<sequence>MDFEWGGDWSGSWDKPHLQYNYKGYGTDIKLDIPKGDEEMSPAEKEVFTALQNTF</sequence>
<comment type="caution">
    <text evidence="1">The sequence shown here is derived from an EMBL/GenBank/DDBJ whole genome shotgun (WGS) entry which is preliminary data.</text>
</comment>
<dbReference type="EMBL" id="BMFT01000001">
    <property type="protein sequence ID" value="GGH16689.1"/>
    <property type="molecule type" value="Genomic_DNA"/>
</dbReference>
<evidence type="ECO:0000313" key="1">
    <source>
        <dbReference type="EMBL" id="GGH16689.1"/>
    </source>
</evidence>
<evidence type="ECO:0000313" key="2">
    <source>
        <dbReference type="Proteomes" id="UP000659344"/>
    </source>
</evidence>
<accession>A0ABQ1Y9P6</accession>
<evidence type="ECO:0008006" key="3">
    <source>
        <dbReference type="Google" id="ProtNLM"/>
    </source>
</evidence>
<proteinExistence type="predicted"/>
<protein>
    <recommendedName>
        <fullName evidence="3">Peptidase M15C domain-containing protein</fullName>
    </recommendedName>
</protein>
<gene>
    <name evidence="1" type="ORF">GCM10008013_11610</name>
</gene>
<dbReference type="Proteomes" id="UP000659344">
    <property type="component" value="Unassembled WGS sequence"/>
</dbReference>